<feature type="domain" description="FAD-binding PCMH-type" evidence="6">
    <location>
        <begin position="61"/>
        <end position="239"/>
    </location>
</feature>
<keyword evidence="8" id="KW-1185">Reference proteome</keyword>
<dbReference type="PROSITE" id="PS51318">
    <property type="entry name" value="TAT"/>
    <property type="match status" value="1"/>
</dbReference>
<dbReference type="Proteomes" id="UP001595699">
    <property type="component" value="Unassembled WGS sequence"/>
</dbReference>
<dbReference type="RefSeq" id="WP_205114441.1">
    <property type="nucleotide sequence ID" value="NZ_JAFBCM010000001.1"/>
</dbReference>
<dbReference type="EMBL" id="JBHRZH010000009">
    <property type="protein sequence ID" value="MFC3761768.1"/>
    <property type="molecule type" value="Genomic_DNA"/>
</dbReference>
<keyword evidence="5" id="KW-0560">Oxidoreductase</keyword>
<accession>A0ABV7YC67</accession>
<keyword evidence="3" id="KW-0285">Flavoprotein</keyword>
<sequence length="531" mass="57912">MTEVSRRGLLVGAAAVGSAAVAGSATPAAASPASYRPEAEKVLPGTGRYEDLLLRGLERRFHGSPDYIRVPFTTEQVVDAVQDAVDQKKQLAVRGGGHCYEDFVASDDVRVLIDMSHLTDVEYDPRLRAFSIGAGATLDKVFKDLYYGWGVTIPGGGCLTVGVGGHFAGGGYGPLSRLFGSVVDHLYGVEVVVVDKRGRARAVLATRENQHRDLWWAHTGGGGGNFGVVTRYLLRSHGVSGADPTRALPRPPETLMSAVVAFDWNALTKESFTRTVSNFFAWYEKYSAPGNPYASLYSPFLLGAKATGGLLLSSQLDGTLPNAEKMLRDFHAAVLEGVEPKPYVEDPHPGPFLATTRQRSIAEDMSGGTRGKLKAAYFRKGWNARQIGVLFDALQKPEANANTVALLVPYGGQINAIAPTATATAQRDSIMKLALGTSWTDAAEDEKHLTWSRDVYQELYRDTGGVPVSNEFNDGSYINYCDVDLMDPKLNTSGVPWTTLYYKQNYRRLRQLKAKWDPRDTFHHAMSIELP</sequence>
<gene>
    <name evidence="7" type="ORF">ACFOUW_13065</name>
</gene>
<evidence type="ECO:0000313" key="8">
    <source>
        <dbReference type="Proteomes" id="UP001595699"/>
    </source>
</evidence>
<dbReference type="InterPro" id="IPR006094">
    <property type="entry name" value="Oxid_FAD_bind_N"/>
</dbReference>
<comment type="caution">
    <text evidence="7">The sequence shown here is derived from an EMBL/GenBank/DDBJ whole genome shotgun (WGS) entry which is preliminary data.</text>
</comment>
<dbReference type="Pfam" id="PF01565">
    <property type="entry name" value="FAD_binding_4"/>
    <property type="match status" value="1"/>
</dbReference>
<dbReference type="InterPro" id="IPR036318">
    <property type="entry name" value="FAD-bd_PCMH-like_sf"/>
</dbReference>
<comment type="similarity">
    <text evidence="2">Belongs to the oxygen-dependent FAD-linked oxidoreductase family.</text>
</comment>
<evidence type="ECO:0000256" key="4">
    <source>
        <dbReference type="ARBA" id="ARBA00022827"/>
    </source>
</evidence>
<evidence type="ECO:0000256" key="3">
    <source>
        <dbReference type="ARBA" id="ARBA00022630"/>
    </source>
</evidence>
<dbReference type="InterPro" id="IPR016169">
    <property type="entry name" value="FAD-bd_PCMH_sub2"/>
</dbReference>
<dbReference type="Gene3D" id="3.30.465.10">
    <property type="match status" value="1"/>
</dbReference>
<dbReference type="InterPro" id="IPR006311">
    <property type="entry name" value="TAT_signal"/>
</dbReference>
<dbReference type="PROSITE" id="PS51387">
    <property type="entry name" value="FAD_PCMH"/>
    <property type="match status" value="1"/>
</dbReference>
<reference evidence="8" key="1">
    <citation type="journal article" date="2019" name="Int. J. Syst. Evol. Microbiol.">
        <title>The Global Catalogue of Microorganisms (GCM) 10K type strain sequencing project: providing services to taxonomists for standard genome sequencing and annotation.</title>
        <authorList>
            <consortium name="The Broad Institute Genomics Platform"/>
            <consortium name="The Broad Institute Genome Sequencing Center for Infectious Disease"/>
            <person name="Wu L."/>
            <person name="Ma J."/>
        </authorList>
    </citation>
    <scope>NUCLEOTIDE SEQUENCE [LARGE SCALE GENOMIC DNA]</scope>
    <source>
        <strain evidence="8">CGMCC 4.7241</strain>
    </source>
</reference>
<evidence type="ECO:0000313" key="7">
    <source>
        <dbReference type="EMBL" id="MFC3761768.1"/>
    </source>
</evidence>
<dbReference type="SUPFAM" id="SSF56176">
    <property type="entry name" value="FAD-binding/transporter-associated domain-like"/>
    <property type="match status" value="1"/>
</dbReference>
<dbReference type="PANTHER" id="PTHR42973:SF39">
    <property type="entry name" value="FAD-BINDING PCMH-TYPE DOMAIN-CONTAINING PROTEIN"/>
    <property type="match status" value="1"/>
</dbReference>
<dbReference type="PANTHER" id="PTHR42973">
    <property type="entry name" value="BINDING OXIDOREDUCTASE, PUTATIVE (AFU_ORTHOLOGUE AFUA_1G17690)-RELATED"/>
    <property type="match status" value="1"/>
</dbReference>
<organism evidence="7 8">
    <name type="scientific">Tenggerimyces flavus</name>
    <dbReference type="NCBI Taxonomy" id="1708749"/>
    <lineage>
        <taxon>Bacteria</taxon>
        <taxon>Bacillati</taxon>
        <taxon>Actinomycetota</taxon>
        <taxon>Actinomycetes</taxon>
        <taxon>Propionibacteriales</taxon>
        <taxon>Nocardioidaceae</taxon>
        <taxon>Tenggerimyces</taxon>
    </lineage>
</organism>
<keyword evidence="4" id="KW-0274">FAD</keyword>
<name>A0ABV7YC67_9ACTN</name>
<dbReference type="Pfam" id="PF08031">
    <property type="entry name" value="BBE"/>
    <property type="match status" value="1"/>
</dbReference>
<comment type="cofactor">
    <cofactor evidence="1">
        <name>FAD</name>
        <dbReference type="ChEBI" id="CHEBI:57692"/>
    </cofactor>
</comment>
<evidence type="ECO:0000256" key="5">
    <source>
        <dbReference type="ARBA" id="ARBA00023002"/>
    </source>
</evidence>
<dbReference type="InterPro" id="IPR016166">
    <property type="entry name" value="FAD-bd_PCMH"/>
</dbReference>
<evidence type="ECO:0000259" key="6">
    <source>
        <dbReference type="PROSITE" id="PS51387"/>
    </source>
</evidence>
<evidence type="ECO:0000256" key="2">
    <source>
        <dbReference type="ARBA" id="ARBA00005466"/>
    </source>
</evidence>
<evidence type="ECO:0000256" key="1">
    <source>
        <dbReference type="ARBA" id="ARBA00001974"/>
    </source>
</evidence>
<proteinExistence type="inferred from homology"/>
<dbReference type="Gene3D" id="3.40.462.20">
    <property type="match status" value="1"/>
</dbReference>
<dbReference type="InterPro" id="IPR012951">
    <property type="entry name" value="BBE"/>
</dbReference>
<protein>
    <submittedName>
        <fullName evidence="7">FAD-binding oxidoreductase</fullName>
    </submittedName>
</protein>
<dbReference type="InterPro" id="IPR050416">
    <property type="entry name" value="FAD-linked_Oxidoreductase"/>
</dbReference>